<dbReference type="KEGG" id="dau:Daud_0476"/>
<evidence type="ECO:0000256" key="3">
    <source>
        <dbReference type="ARBA" id="ARBA00022475"/>
    </source>
</evidence>
<evidence type="ECO:0000256" key="2">
    <source>
        <dbReference type="ARBA" id="ARBA00022448"/>
    </source>
</evidence>
<reference evidence="11" key="1">
    <citation type="submission" date="2007-10" db="EMBL/GenBank/DDBJ databases">
        <title>Complete sequence of chromosome of Desulforudis audaxviator MP104C.</title>
        <authorList>
            <person name="Copeland A."/>
            <person name="Lucas S."/>
            <person name="Lapidus A."/>
            <person name="Barry K."/>
            <person name="Glavina del Rio T."/>
            <person name="Dalin E."/>
            <person name="Tice H."/>
            <person name="Bruce D."/>
            <person name="Pitluck S."/>
            <person name="Lowry S.R."/>
            <person name="Larimer F."/>
            <person name="Land M.L."/>
            <person name="Hauser L."/>
            <person name="Kyrpides N."/>
            <person name="Ivanova N.N."/>
            <person name="Richardson P."/>
        </authorList>
    </citation>
    <scope>NUCLEOTIDE SEQUENCE [LARGE SCALE GENOMIC DNA]</scope>
    <source>
        <strain evidence="11">MP104C</strain>
    </source>
</reference>
<dbReference type="InterPro" id="IPR036259">
    <property type="entry name" value="MFS_trans_sf"/>
</dbReference>
<keyword evidence="6 8" id="KW-0472">Membrane</keyword>
<accession>B1I1V1</accession>
<dbReference type="InterPro" id="IPR010290">
    <property type="entry name" value="TM_effector"/>
</dbReference>
<feature type="transmembrane region" description="Helical" evidence="8">
    <location>
        <begin position="243"/>
        <end position="267"/>
    </location>
</feature>
<keyword evidence="5 8" id="KW-1133">Transmembrane helix</keyword>
<dbReference type="EMBL" id="CP000860">
    <property type="protein sequence ID" value="ACA59022.1"/>
    <property type="molecule type" value="Genomic_DNA"/>
</dbReference>
<dbReference type="RefSeq" id="WP_012301611.1">
    <property type="nucleotide sequence ID" value="NC_010424.1"/>
</dbReference>
<feature type="domain" description="Major facilitator superfamily (MFS) profile" evidence="9">
    <location>
        <begin position="33"/>
        <end position="421"/>
    </location>
</feature>
<feature type="transmembrane region" description="Helical" evidence="8">
    <location>
        <begin position="337"/>
        <end position="358"/>
    </location>
</feature>
<feature type="transmembrane region" description="Helical" evidence="8">
    <location>
        <begin position="370"/>
        <end position="389"/>
    </location>
</feature>
<dbReference type="Proteomes" id="UP000008544">
    <property type="component" value="Chromosome"/>
</dbReference>
<feature type="transmembrane region" description="Helical" evidence="8">
    <location>
        <begin position="279"/>
        <end position="297"/>
    </location>
</feature>
<dbReference type="InterPro" id="IPR020846">
    <property type="entry name" value="MFS_dom"/>
</dbReference>
<evidence type="ECO:0000256" key="5">
    <source>
        <dbReference type="ARBA" id="ARBA00022989"/>
    </source>
</evidence>
<proteinExistence type="predicted"/>
<keyword evidence="4 8" id="KW-0812">Transmembrane</keyword>
<name>B1I1V1_DESAP</name>
<dbReference type="eggNOG" id="COG2814">
    <property type="taxonomic scope" value="Bacteria"/>
</dbReference>
<evidence type="ECO:0000256" key="4">
    <source>
        <dbReference type="ARBA" id="ARBA00022692"/>
    </source>
</evidence>
<organism evidence="10 11">
    <name type="scientific">Desulforudis audaxviator (strain MP104C)</name>
    <dbReference type="NCBI Taxonomy" id="477974"/>
    <lineage>
        <taxon>Bacteria</taxon>
        <taxon>Bacillati</taxon>
        <taxon>Bacillota</taxon>
        <taxon>Clostridia</taxon>
        <taxon>Thermoanaerobacterales</taxon>
        <taxon>Candidatus Desulforudaceae</taxon>
        <taxon>Candidatus Desulforudis</taxon>
    </lineage>
</organism>
<dbReference type="OrthoDB" id="9775268at2"/>
<feature type="transmembrane region" description="Helical" evidence="8">
    <location>
        <begin position="66"/>
        <end position="87"/>
    </location>
</feature>
<dbReference type="AlphaFoldDB" id="B1I1V1"/>
<dbReference type="GO" id="GO:0005886">
    <property type="term" value="C:plasma membrane"/>
    <property type="evidence" value="ECO:0007669"/>
    <property type="project" value="UniProtKB-SubCell"/>
</dbReference>
<dbReference type="HOGENOM" id="CLU_034180_11_2_9"/>
<dbReference type="PROSITE" id="PS50850">
    <property type="entry name" value="MFS"/>
    <property type="match status" value="1"/>
</dbReference>
<dbReference type="GO" id="GO:0022857">
    <property type="term" value="F:transmembrane transporter activity"/>
    <property type="evidence" value="ECO:0007669"/>
    <property type="project" value="InterPro"/>
</dbReference>
<keyword evidence="2" id="KW-0813">Transport</keyword>
<feature type="transmembrane region" description="Helical" evidence="8">
    <location>
        <begin position="36"/>
        <end position="60"/>
    </location>
</feature>
<feature type="region of interest" description="Disordered" evidence="7">
    <location>
        <begin position="1"/>
        <end position="23"/>
    </location>
</feature>
<dbReference type="Pfam" id="PF05977">
    <property type="entry name" value="MFS_3"/>
    <property type="match status" value="1"/>
</dbReference>
<evidence type="ECO:0000256" key="1">
    <source>
        <dbReference type="ARBA" id="ARBA00004651"/>
    </source>
</evidence>
<gene>
    <name evidence="10" type="ordered locus">Daud_0476</name>
</gene>
<keyword evidence="3" id="KW-1003">Cell membrane</keyword>
<evidence type="ECO:0000259" key="9">
    <source>
        <dbReference type="PROSITE" id="PS50850"/>
    </source>
</evidence>
<dbReference type="STRING" id="477974.Daud_0476"/>
<evidence type="ECO:0000256" key="8">
    <source>
        <dbReference type="SAM" id="Phobius"/>
    </source>
</evidence>
<dbReference type="CDD" id="cd06173">
    <property type="entry name" value="MFS_MefA_like"/>
    <property type="match status" value="1"/>
</dbReference>
<protein>
    <submittedName>
        <fullName evidence="10">Major facilitator superfamily MFS_1</fullName>
    </submittedName>
</protein>
<keyword evidence="11" id="KW-1185">Reference proteome</keyword>
<dbReference type="PANTHER" id="PTHR23513:SF11">
    <property type="entry name" value="STAPHYLOFERRIN A TRANSPORTER"/>
    <property type="match status" value="1"/>
</dbReference>
<feature type="transmembrane region" description="Helical" evidence="8">
    <location>
        <begin position="309"/>
        <end position="331"/>
    </location>
</feature>
<dbReference type="Gene3D" id="1.20.1250.20">
    <property type="entry name" value="MFS general substrate transporter like domains"/>
    <property type="match status" value="1"/>
</dbReference>
<evidence type="ECO:0000256" key="6">
    <source>
        <dbReference type="ARBA" id="ARBA00023136"/>
    </source>
</evidence>
<sequence>MSLEPSPAEVLQRQTAPAPRKRARPLAALRHRNFRIYWLGQAVSLVGTWIQNVALAWLVLELTGSPLLLGLVGAAQFTPILLFSLLGGVIADRMAKRRLIIGTQSVLMLVAYTLGFLTVTGLVQYWHVLLLAVVVGLANAMDIPARQSFLIELAGREDLMNAIALHSSIFNVARFVGPAAGGLLIAGFSLPVCFFVNGLSFTAVLASLFMIRTAGPPPADRTFTKVWPEIGEGFNYIRSTPTVLYPIILMAVLSLFTFNFNVLVPVYAREVLHQEAQGFGFLMAAHGLGSLGGAFYLAMISHRGPRAEVLLGGALGVCLAHLALAFTGWFWLALPVLALGGLSMMVFAGLVNTTVQLAAPDRLRGRVMSVYSLVFLGMMPLGNLMAGAVAHHWDAPAAFGFGAVLGLCGLALLSKKVPCATASAEPSGPVAPSAFTGSGASPACTDPTAPVAPTVSVTATAAIAPDSQPEEPAK</sequence>
<evidence type="ECO:0000313" key="11">
    <source>
        <dbReference type="Proteomes" id="UP000008544"/>
    </source>
</evidence>
<feature type="transmembrane region" description="Helical" evidence="8">
    <location>
        <begin position="99"/>
        <end position="119"/>
    </location>
</feature>
<reference evidence="10 11" key="2">
    <citation type="journal article" date="2008" name="Science">
        <title>Environmental genomics reveals a single-species ecosystem deep within Earth.</title>
        <authorList>
            <person name="Chivian D."/>
            <person name="Brodie E.L."/>
            <person name="Alm E.J."/>
            <person name="Culley D.E."/>
            <person name="Dehal P.S."/>
            <person name="Desantis T.Z."/>
            <person name="Gihring T.M."/>
            <person name="Lapidus A."/>
            <person name="Lin L.H."/>
            <person name="Lowry S.R."/>
            <person name="Moser D.P."/>
            <person name="Richardson P.M."/>
            <person name="Southam G."/>
            <person name="Wanger G."/>
            <person name="Pratt L.M."/>
            <person name="Andersen G.L."/>
            <person name="Hazen T.C."/>
            <person name="Brockman F.J."/>
            <person name="Arkin A.P."/>
            <person name="Onstott T.C."/>
        </authorList>
    </citation>
    <scope>NUCLEOTIDE SEQUENCE [LARGE SCALE GENOMIC DNA]</scope>
    <source>
        <strain evidence="10 11">MP104C</strain>
    </source>
</reference>
<feature type="transmembrane region" description="Helical" evidence="8">
    <location>
        <begin position="395"/>
        <end position="413"/>
    </location>
</feature>
<comment type="subcellular location">
    <subcellularLocation>
        <location evidence="1">Cell membrane</location>
        <topology evidence="1">Multi-pass membrane protein</topology>
    </subcellularLocation>
</comment>
<dbReference type="SUPFAM" id="SSF103473">
    <property type="entry name" value="MFS general substrate transporter"/>
    <property type="match status" value="1"/>
</dbReference>
<feature type="transmembrane region" description="Helical" evidence="8">
    <location>
        <begin position="194"/>
        <end position="211"/>
    </location>
</feature>
<evidence type="ECO:0000256" key="7">
    <source>
        <dbReference type="SAM" id="MobiDB-lite"/>
    </source>
</evidence>
<evidence type="ECO:0000313" key="10">
    <source>
        <dbReference type="EMBL" id="ACA59022.1"/>
    </source>
</evidence>
<dbReference type="PANTHER" id="PTHR23513">
    <property type="entry name" value="INTEGRAL MEMBRANE EFFLUX PROTEIN-RELATED"/>
    <property type="match status" value="1"/>
</dbReference>